<evidence type="ECO:0008006" key="3">
    <source>
        <dbReference type="Google" id="ProtNLM"/>
    </source>
</evidence>
<reference evidence="1 2" key="1">
    <citation type="journal article" date="2019" name="Genome Biol. Evol.">
        <title>Insights into the evolution of the New World diploid cottons (Gossypium, subgenus Houzingenia) based on genome sequencing.</title>
        <authorList>
            <person name="Grover C.E."/>
            <person name="Arick M.A. 2nd"/>
            <person name="Thrash A."/>
            <person name="Conover J.L."/>
            <person name="Sanders W.S."/>
            <person name="Peterson D.G."/>
            <person name="Frelichowski J.E."/>
            <person name="Scheffler J.A."/>
            <person name="Scheffler B.E."/>
            <person name="Wendel J.F."/>
        </authorList>
    </citation>
    <scope>NUCLEOTIDE SEQUENCE [LARGE SCALE GENOMIC DNA]</scope>
    <source>
        <strain evidence="1">0</strain>
        <tissue evidence="1">Leaf</tissue>
    </source>
</reference>
<protein>
    <recommendedName>
        <fullName evidence="3">Terpene synthase metal-binding domain-containing protein</fullName>
    </recommendedName>
</protein>
<gene>
    <name evidence="1" type="ORF">Gohar_025031</name>
</gene>
<organism evidence="1 2">
    <name type="scientific">Gossypium harknessii</name>
    <dbReference type="NCBI Taxonomy" id="34285"/>
    <lineage>
        <taxon>Eukaryota</taxon>
        <taxon>Viridiplantae</taxon>
        <taxon>Streptophyta</taxon>
        <taxon>Embryophyta</taxon>
        <taxon>Tracheophyta</taxon>
        <taxon>Spermatophyta</taxon>
        <taxon>Magnoliopsida</taxon>
        <taxon>eudicotyledons</taxon>
        <taxon>Gunneridae</taxon>
        <taxon>Pentapetalae</taxon>
        <taxon>rosids</taxon>
        <taxon>malvids</taxon>
        <taxon>Malvales</taxon>
        <taxon>Malvaceae</taxon>
        <taxon>Malvoideae</taxon>
        <taxon>Gossypium</taxon>
    </lineage>
</organism>
<dbReference type="OrthoDB" id="1936865at2759"/>
<evidence type="ECO:0000313" key="2">
    <source>
        <dbReference type="Proteomes" id="UP000593560"/>
    </source>
</evidence>
<dbReference type="SUPFAM" id="SSF48576">
    <property type="entry name" value="Terpenoid synthases"/>
    <property type="match status" value="1"/>
</dbReference>
<dbReference type="EMBL" id="JABFAD010000009">
    <property type="protein sequence ID" value="MBA0809370.1"/>
    <property type="molecule type" value="Genomic_DNA"/>
</dbReference>
<name>A0A7J9HHQ9_9ROSI</name>
<keyword evidence="2" id="KW-1185">Reference proteome</keyword>
<dbReference type="AlphaFoldDB" id="A0A7J9HHQ9"/>
<dbReference type="Gene3D" id="1.10.600.10">
    <property type="entry name" value="Farnesyl Diphosphate Synthase"/>
    <property type="match status" value="1"/>
</dbReference>
<proteinExistence type="predicted"/>
<comment type="caution">
    <text evidence="1">The sequence shown here is derived from an EMBL/GenBank/DDBJ whole genome shotgun (WGS) entry which is preliminary data.</text>
</comment>
<dbReference type="InterPro" id="IPR008949">
    <property type="entry name" value="Isoprenoid_synthase_dom_sf"/>
</dbReference>
<accession>A0A7J9HHQ9</accession>
<evidence type="ECO:0000313" key="1">
    <source>
        <dbReference type="EMBL" id="MBA0809370.1"/>
    </source>
</evidence>
<dbReference type="Proteomes" id="UP000593560">
    <property type="component" value="Unassembled WGS sequence"/>
</dbReference>
<sequence>MYESGASEEEAREHIWKLIDAEWKKMNKDQMTESLFSRKFFERAINHARVALMIYRKDDGFGIEGNEFKDKVLSLFVHPIILPK</sequence>